<dbReference type="Pfam" id="PF05035">
    <property type="entry name" value="DGOK"/>
    <property type="match status" value="1"/>
</dbReference>
<name>A0A9X2MR87_9BACL</name>
<dbReference type="EMBL" id="JANIPJ010000008">
    <property type="protein sequence ID" value="MCR2804719.1"/>
    <property type="molecule type" value="Genomic_DNA"/>
</dbReference>
<dbReference type="Proteomes" id="UP001141950">
    <property type="component" value="Unassembled WGS sequence"/>
</dbReference>
<dbReference type="InterPro" id="IPR042258">
    <property type="entry name" value="DGOK_N"/>
</dbReference>
<proteinExistence type="predicted"/>
<dbReference type="GO" id="GO:0034194">
    <property type="term" value="P:D-galactonate catabolic process"/>
    <property type="evidence" value="ECO:0007669"/>
    <property type="project" value="InterPro"/>
</dbReference>
<protein>
    <submittedName>
        <fullName evidence="1">2-dehydro-3-deoxygalactonokinase</fullName>
    </submittedName>
</protein>
<comment type="caution">
    <text evidence="1">The sequence shown here is derived from an EMBL/GenBank/DDBJ whole genome shotgun (WGS) entry which is preliminary data.</text>
</comment>
<dbReference type="InterPro" id="IPR007729">
    <property type="entry name" value="DGOK"/>
</dbReference>
<evidence type="ECO:0000313" key="1">
    <source>
        <dbReference type="EMBL" id="MCR2804719.1"/>
    </source>
</evidence>
<gene>
    <name evidence="1" type="ORF">NQZ67_12600</name>
</gene>
<dbReference type="InterPro" id="IPR042257">
    <property type="entry name" value="DGOK_C"/>
</dbReference>
<dbReference type="CDD" id="cd24012">
    <property type="entry name" value="ASKHA_NBD_KDGal-kinase"/>
    <property type="match status" value="1"/>
</dbReference>
<dbReference type="AlphaFoldDB" id="A0A9X2MR87"/>
<organism evidence="1 2">
    <name type="scientific">Paenibacillus soyae</name>
    <dbReference type="NCBI Taxonomy" id="2969249"/>
    <lineage>
        <taxon>Bacteria</taxon>
        <taxon>Bacillati</taxon>
        <taxon>Bacillota</taxon>
        <taxon>Bacilli</taxon>
        <taxon>Bacillales</taxon>
        <taxon>Paenibacillaceae</taxon>
        <taxon>Paenibacillus</taxon>
    </lineage>
</organism>
<keyword evidence="2" id="KW-1185">Reference proteome</keyword>
<dbReference type="GO" id="GO:0008671">
    <property type="term" value="F:2-dehydro-3-deoxygalactonokinase activity"/>
    <property type="evidence" value="ECO:0007669"/>
    <property type="project" value="InterPro"/>
</dbReference>
<accession>A0A9X2MR87</accession>
<sequence length="329" mass="36614">MKVIVIDCGTTNCRMRLLDGDRLLASVTKQTGAGNSAQLGNNSSLKWALKESYEELAAAEPVAMREVYDIVASGMITSSAGLMEIEHLMGPVNLIDLTGSIRRHLFPELFPQPVLFVPGVKFIGAALANHDMIRGEETELFGFLEVLTSGNEVNKERLFMHYGSHHKWIRTRERSIISSSTSISGELMMAVMNHTLLRDNTLHLEDVVPDPDWVRKGVEAVKQYGAGRALFQVRTLNVLDKQDKQASTSFFLGVIAGQDLAMLTEELLYGVEEIVLYGRNLFPSIVVPILKDFYPSIAIRVVPEEESGWLSVYGAASLYRQYKEEMKGC</sequence>
<dbReference type="Gene3D" id="3.30.420.310">
    <property type="entry name" value="2-keto-3-deoxy-galactonokinase, C-terminal domain"/>
    <property type="match status" value="1"/>
</dbReference>
<evidence type="ECO:0000313" key="2">
    <source>
        <dbReference type="Proteomes" id="UP001141950"/>
    </source>
</evidence>
<dbReference type="RefSeq" id="WP_257445984.1">
    <property type="nucleotide sequence ID" value="NZ_JANIPJ010000008.1"/>
</dbReference>
<dbReference type="Gene3D" id="3.30.420.300">
    <property type="entry name" value="2-keto-3-deoxy-galactonokinase, substrate binding domain"/>
    <property type="match status" value="1"/>
</dbReference>
<reference evidence="1" key="1">
    <citation type="submission" date="2022-08" db="EMBL/GenBank/DDBJ databases">
        <title>The genomic sequence of strain Paenibacillus sp. SCIV0701.</title>
        <authorList>
            <person name="Zhao H."/>
        </authorList>
    </citation>
    <scope>NUCLEOTIDE SEQUENCE</scope>
    <source>
        <strain evidence="1">SCIV0701</strain>
    </source>
</reference>